<feature type="transmembrane region" description="Helical" evidence="1">
    <location>
        <begin position="41"/>
        <end position="60"/>
    </location>
</feature>
<proteinExistence type="predicted"/>
<keyword evidence="1" id="KW-0812">Transmembrane</keyword>
<evidence type="ECO:0008006" key="4">
    <source>
        <dbReference type="Google" id="ProtNLM"/>
    </source>
</evidence>
<dbReference type="STRING" id="1210090.GCA_001613185_05868"/>
<reference evidence="2 3" key="1">
    <citation type="submission" date="2018-06" db="EMBL/GenBank/DDBJ databases">
        <title>Genomic Encyclopedia of Type Strains, Phase IV (KMG-IV): sequencing the most valuable type-strain genomes for metagenomic binning, comparative biology and taxonomic classification.</title>
        <authorList>
            <person name="Goeker M."/>
        </authorList>
    </citation>
    <scope>NUCLEOTIDE SEQUENCE [LARGE SCALE GENOMIC DNA]</scope>
    <source>
        <strain evidence="2 3">DSM 44599</strain>
    </source>
</reference>
<accession>A0A366D3E4</accession>
<feature type="transmembrane region" description="Helical" evidence="1">
    <location>
        <begin position="15"/>
        <end position="35"/>
    </location>
</feature>
<sequence>MAKVRAGAVPVGRSVGYGVLALCAVAAVTAATVAVFGVNRVFTGVLIGLAVGVALLVALFSRDSIVLADDAIHLRVPWSETLVDWDRVVAARFTLDEKSRWSLALDLAGGDEPHGELVLLAIPPVHGPVSGAYDLRKRDQVQQIREMLRAKRVPVTVLPEIAAALSEHWKIAPPTR</sequence>
<dbReference type="EMBL" id="QNRE01000016">
    <property type="protein sequence ID" value="RBO84590.1"/>
    <property type="molecule type" value="Genomic_DNA"/>
</dbReference>
<evidence type="ECO:0000313" key="2">
    <source>
        <dbReference type="EMBL" id="RBO84590.1"/>
    </source>
</evidence>
<dbReference type="OrthoDB" id="4556366at2"/>
<evidence type="ECO:0000313" key="3">
    <source>
        <dbReference type="Proteomes" id="UP000252586"/>
    </source>
</evidence>
<comment type="caution">
    <text evidence="2">The sequence shown here is derived from an EMBL/GenBank/DDBJ whole genome shotgun (WGS) entry which is preliminary data.</text>
</comment>
<name>A0A366D3E4_9NOCA</name>
<keyword evidence="1" id="KW-1133">Transmembrane helix</keyword>
<dbReference type="RefSeq" id="WP_067513383.1">
    <property type="nucleotide sequence ID" value="NZ_CP107943.1"/>
</dbReference>
<keyword evidence="1" id="KW-0472">Membrane</keyword>
<protein>
    <recommendedName>
        <fullName evidence="4">PH (Pleckstrin Homology) domain-containing protein</fullName>
    </recommendedName>
</protein>
<organism evidence="2 3">
    <name type="scientific">Nocardia puris</name>
    <dbReference type="NCBI Taxonomy" id="208602"/>
    <lineage>
        <taxon>Bacteria</taxon>
        <taxon>Bacillati</taxon>
        <taxon>Actinomycetota</taxon>
        <taxon>Actinomycetes</taxon>
        <taxon>Mycobacteriales</taxon>
        <taxon>Nocardiaceae</taxon>
        <taxon>Nocardia</taxon>
    </lineage>
</organism>
<keyword evidence="3" id="KW-1185">Reference proteome</keyword>
<dbReference type="Proteomes" id="UP000252586">
    <property type="component" value="Unassembled WGS sequence"/>
</dbReference>
<gene>
    <name evidence="2" type="ORF">DFR74_116151</name>
</gene>
<evidence type="ECO:0000256" key="1">
    <source>
        <dbReference type="SAM" id="Phobius"/>
    </source>
</evidence>
<dbReference type="AlphaFoldDB" id="A0A366D3E4"/>